<comment type="caution">
    <text evidence="1">The sequence shown here is derived from an EMBL/GenBank/DDBJ whole genome shotgun (WGS) entry which is preliminary data.</text>
</comment>
<dbReference type="EMBL" id="SGXA01000003">
    <property type="protein sequence ID" value="RZS69181.1"/>
    <property type="molecule type" value="Genomic_DNA"/>
</dbReference>
<keyword evidence="2" id="KW-1185">Reference proteome</keyword>
<dbReference type="AlphaFoldDB" id="A0A4Q7ML77"/>
<dbReference type="RefSeq" id="WP_130543541.1">
    <property type="nucleotide sequence ID" value="NZ_CP042431.1"/>
</dbReference>
<evidence type="ECO:0000313" key="2">
    <source>
        <dbReference type="Proteomes" id="UP000293874"/>
    </source>
</evidence>
<dbReference type="OrthoDB" id="1524444at2"/>
<protein>
    <submittedName>
        <fullName evidence="1">Uncharacterized protein</fullName>
    </submittedName>
</protein>
<sequence>MKHFTSVFLLITVICSTACNKKGDPGHIANKSDTFQLKNEDYINGTWNYSTGPGSMLLINARIATLDIPAITSKIFDQGSVMVYMKLPAGASSQPNEYTQLPMTMRAFIPGYLIRYTFGYEAGKLRIYYLLEATDAAATVPNVYATTIPTQQFKYTIIPGPAGANRNAHREIAMPEKAIQ</sequence>
<dbReference type="Proteomes" id="UP000293874">
    <property type="component" value="Unassembled WGS sequence"/>
</dbReference>
<accession>A0A4Q7ML77</accession>
<reference evidence="1 2" key="1">
    <citation type="submission" date="2019-02" db="EMBL/GenBank/DDBJ databases">
        <title>Genomic Encyclopedia of Type Strains, Phase IV (KMG-IV): sequencing the most valuable type-strain genomes for metagenomic binning, comparative biology and taxonomic classification.</title>
        <authorList>
            <person name="Goeker M."/>
        </authorList>
    </citation>
    <scope>NUCLEOTIDE SEQUENCE [LARGE SCALE GENOMIC DNA]</scope>
    <source>
        <strain evidence="1 2">DSM 18116</strain>
    </source>
</reference>
<name>A0A4Q7ML77_9BACT</name>
<evidence type="ECO:0000313" key="1">
    <source>
        <dbReference type="EMBL" id="RZS69181.1"/>
    </source>
</evidence>
<gene>
    <name evidence="1" type="ORF">EV199_5009</name>
</gene>
<organism evidence="1 2">
    <name type="scientific">Pseudobacter ginsenosidimutans</name>
    <dbReference type="NCBI Taxonomy" id="661488"/>
    <lineage>
        <taxon>Bacteria</taxon>
        <taxon>Pseudomonadati</taxon>
        <taxon>Bacteroidota</taxon>
        <taxon>Chitinophagia</taxon>
        <taxon>Chitinophagales</taxon>
        <taxon>Chitinophagaceae</taxon>
        <taxon>Pseudobacter</taxon>
    </lineage>
</organism>
<proteinExistence type="predicted"/>